<dbReference type="Gene3D" id="2.60.40.10">
    <property type="entry name" value="Immunoglobulins"/>
    <property type="match status" value="2"/>
</dbReference>
<feature type="chain" id="PRO_5034244939" evidence="7">
    <location>
        <begin position="27"/>
        <end position="1147"/>
    </location>
</feature>
<keyword evidence="5" id="KW-0325">Glycoprotein</keyword>
<dbReference type="InterPro" id="IPR035986">
    <property type="entry name" value="PKD_dom_sf"/>
</dbReference>
<dbReference type="GO" id="GO:0006892">
    <property type="term" value="P:post-Golgi vesicle-mediated transport"/>
    <property type="evidence" value="ECO:0007669"/>
    <property type="project" value="TreeGrafter"/>
</dbReference>
<feature type="domain" description="PKD" evidence="8">
    <location>
        <begin position="840"/>
        <end position="893"/>
    </location>
</feature>
<dbReference type="SMART" id="SM00602">
    <property type="entry name" value="VPS10"/>
    <property type="match status" value="1"/>
</dbReference>
<name>A0A8B8ENJ0_CRAVI</name>
<evidence type="ECO:0000259" key="8">
    <source>
        <dbReference type="PROSITE" id="PS50093"/>
    </source>
</evidence>
<dbReference type="KEGG" id="cvn:111135551"/>
<feature type="signal peptide" evidence="7">
    <location>
        <begin position="1"/>
        <end position="26"/>
    </location>
</feature>
<keyword evidence="6" id="KW-1133">Transmembrane helix</keyword>
<keyword evidence="4 6" id="KW-0472">Membrane</keyword>
<dbReference type="SUPFAM" id="SSF49299">
    <property type="entry name" value="PKD domain"/>
    <property type="match status" value="2"/>
</dbReference>
<dbReference type="PANTHER" id="PTHR12106:SF47">
    <property type="entry name" value="VPS10 DOMAIN-CONTAINING RECEPTOR SORCS3-LIKE"/>
    <property type="match status" value="1"/>
</dbReference>
<dbReference type="Proteomes" id="UP000694844">
    <property type="component" value="Chromosome 5"/>
</dbReference>
<dbReference type="PANTHER" id="PTHR12106">
    <property type="entry name" value="SORTILIN RELATED"/>
    <property type="match status" value="1"/>
</dbReference>
<evidence type="ECO:0000256" key="5">
    <source>
        <dbReference type="ARBA" id="ARBA00023180"/>
    </source>
</evidence>
<protein>
    <submittedName>
        <fullName evidence="10">VPS10 domain-containing receptor SorCS1-like</fullName>
    </submittedName>
</protein>
<evidence type="ECO:0000256" key="1">
    <source>
        <dbReference type="ARBA" id="ARBA00004479"/>
    </source>
</evidence>
<dbReference type="SMART" id="SM00089">
    <property type="entry name" value="PKD"/>
    <property type="match status" value="2"/>
</dbReference>
<accession>A0A8B8ENJ0</accession>
<proteinExistence type="inferred from homology"/>
<dbReference type="CDD" id="cd00146">
    <property type="entry name" value="PKD"/>
    <property type="match status" value="2"/>
</dbReference>
<evidence type="ECO:0000313" key="10">
    <source>
        <dbReference type="RefSeq" id="XP_022341413.1"/>
    </source>
</evidence>
<dbReference type="Pfam" id="PF15901">
    <property type="entry name" value="Sortilin_C"/>
    <property type="match status" value="1"/>
</dbReference>
<dbReference type="InterPro" id="IPR031778">
    <property type="entry name" value="Sortilin_N"/>
</dbReference>
<keyword evidence="3" id="KW-0677">Repeat</keyword>
<keyword evidence="9" id="KW-1185">Reference proteome</keyword>
<reference evidence="10" key="1">
    <citation type="submission" date="2025-08" db="UniProtKB">
        <authorList>
            <consortium name="RefSeq"/>
        </authorList>
    </citation>
    <scope>IDENTIFICATION</scope>
    <source>
        <tissue evidence="10">Whole sample</tissue>
    </source>
</reference>
<dbReference type="InterPro" id="IPR015943">
    <property type="entry name" value="WD40/YVTN_repeat-like_dom_sf"/>
</dbReference>
<feature type="transmembrane region" description="Helical" evidence="6">
    <location>
        <begin position="1042"/>
        <end position="1063"/>
    </location>
</feature>
<comment type="subcellular location">
    <subcellularLocation>
        <location evidence="1">Membrane</location>
        <topology evidence="1">Single-pass type I membrane protein</topology>
    </subcellularLocation>
</comment>
<dbReference type="RefSeq" id="XP_022341413.1">
    <property type="nucleotide sequence ID" value="XM_022485705.1"/>
</dbReference>
<keyword evidence="6" id="KW-0812">Transmembrane</keyword>
<dbReference type="Pfam" id="PF00801">
    <property type="entry name" value="PKD"/>
    <property type="match status" value="2"/>
</dbReference>
<dbReference type="GO" id="GO:0005794">
    <property type="term" value="C:Golgi apparatus"/>
    <property type="evidence" value="ECO:0007669"/>
    <property type="project" value="TreeGrafter"/>
</dbReference>
<gene>
    <name evidence="10" type="primary">LOC111135551</name>
</gene>
<dbReference type="InterPro" id="IPR013783">
    <property type="entry name" value="Ig-like_fold"/>
</dbReference>
<dbReference type="AlphaFoldDB" id="A0A8B8ENJ0"/>
<organism evidence="9 10">
    <name type="scientific">Crassostrea virginica</name>
    <name type="common">Eastern oyster</name>
    <dbReference type="NCBI Taxonomy" id="6565"/>
    <lineage>
        <taxon>Eukaryota</taxon>
        <taxon>Metazoa</taxon>
        <taxon>Spiralia</taxon>
        <taxon>Lophotrochozoa</taxon>
        <taxon>Mollusca</taxon>
        <taxon>Bivalvia</taxon>
        <taxon>Autobranchia</taxon>
        <taxon>Pteriomorphia</taxon>
        <taxon>Ostreida</taxon>
        <taxon>Ostreoidea</taxon>
        <taxon>Ostreidae</taxon>
        <taxon>Crassostrea</taxon>
    </lineage>
</organism>
<dbReference type="Pfam" id="PF15902">
    <property type="entry name" value="Sortilin-Vps10"/>
    <property type="match status" value="1"/>
</dbReference>
<dbReference type="GeneID" id="111135551"/>
<evidence type="ECO:0000256" key="3">
    <source>
        <dbReference type="ARBA" id="ARBA00022737"/>
    </source>
</evidence>
<keyword evidence="7" id="KW-0732">Signal</keyword>
<sequence>MEDVNTAAIVLWVHVLLILSIHPTQGKINRWGNGDESVVKLQFKNVAAQNDHLVRFKRETSNGSDITPDRDMAHHVSSNTFIIPDTNHTQAVVNWAGQGSDVLFVLTRESQAFRVVDSTFWRSSDYGETFTKIDFDSDAVLEMIYKSTTGQTKIQMMVTDCTNKRLYLSSDQGLSWSRVEVPFPPDTLVPHPTQPGWVLGFSLFDMQLFVSSDYGRHWTLLHEHVMQNFFWAVEKEDENPLTVHMEITDYLAFSEYKACVAPACTDVTVDKSLGTIDPFSLIVKNEYIFIKKTKPGDNNPELYVSYKRGPFRKAYFPLNVHPRDFLIVDANQNQVFVAADHEENLVTLYLSDPTGQFYVPTLENIVSDQESGWFQLDIDLYEVKGIPGTYICNQYIVPDPTGDQVSERTFITFDKGGNWRLLDPPQELKASCKDTQKCSLNLHQTYSKNKFDIPGIVSKPEAPGLILAHGRVGDSLYNGVQARVFISRDAGLSWRQAPFVGYYHLNIMDQGGVITAILQDNMTNTVYYSMDEGSTWLSYEFTDHPMIVDGVLNEPGINTLLVSVYGRLNEAGNRQMVQINFTDIFPRKCSDHDYENWTVFQKGCLLGRRMQYQRRQWDSQCYNGRDYQRPTLSSTCLCSDEDYECDYGYELTDTVNKICTRADWFDENLIKLNCKGGQSYNKTQGYRKVAADHCVGGVENSDKYRPITSTCPVQAPSGLRLSVAKSAFSTGERVLFILSQAQGSEFVTSYQWDFGDAHVESVQGLANSTQKMHSFTKPGKYNVSVTASNSGGSASCYITLAIEDVLKAVYLELPWGAQVGRPTQVRASLFWEHINDYGQVHFVWKFGDKYKEDPYLTWTPSTSHVYNRTGTYSLSVEAVNSVSSVTRETTIHVFDRVATIQLQLTGNFNSVNRGTYLTRTASADLLTLELAKILHIPSTRLIITIPSDPASNVIDVTILPPESRGLSIPQVLSIIQDKVQGQEIIFTLLTDAENTIAAVSMKIIHSQDTPQPHSTAPLHVVTPSSLPHREVKSSSMNNNIPVIVGVSITITVFLVIGIGIVIYRRKKVKKDHRYSLIMNRSQLTKTDDDDDFMDDDDFIEGIDEYLDGDDNTDGSSNIVINTGRHPTLVMMTGGRSLSNPENSASIC</sequence>
<evidence type="ECO:0000256" key="7">
    <source>
        <dbReference type="SAM" id="SignalP"/>
    </source>
</evidence>
<evidence type="ECO:0000256" key="2">
    <source>
        <dbReference type="ARBA" id="ARBA00010818"/>
    </source>
</evidence>
<dbReference type="Gene3D" id="2.10.70.80">
    <property type="match status" value="1"/>
</dbReference>
<dbReference type="Gene3D" id="2.130.10.10">
    <property type="entry name" value="YVTN repeat-like/Quinoprotein amine dehydrogenase"/>
    <property type="match status" value="1"/>
</dbReference>
<feature type="domain" description="PKD" evidence="8">
    <location>
        <begin position="739"/>
        <end position="809"/>
    </location>
</feature>
<dbReference type="GO" id="GO:0016020">
    <property type="term" value="C:membrane"/>
    <property type="evidence" value="ECO:0007669"/>
    <property type="project" value="UniProtKB-SubCell"/>
</dbReference>
<dbReference type="InterPro" id="IPR050310">
    <property type="entry name" value="VPS10-sortilin"/>
</dbReference>
<evidence type="ECO:0000313" key="9">
    <source>
        <dbReference type="Proteomes" id="UP000694844"/>
    </source>
</evidence>
<evidence type="ECO:0000256" key="6">
    <source>
        <dbReference type="SAM" id="Phobius"/>
    </source>
</evidence>
<dbReference type="InterPro" id="IPR031777">
    <property type="entry name" value="Sortilin_C"/>
</dbReference>
<dbReference type="InterPro" id="IPR000601">
    <property type="entry name" value="PKD_dom"/>
</dbReference>
<dbReference type="SUPFAM" id="SSF110296">
    <property type="entry name" value="Oligoxyloglucan reducing end-specific cellobiohydrolase"/>
    <property type="match status" value="1"/>
</dbReference>
<dbReference type="OrthoDB" id="443634at2759"/>
<dbReference type="Gene3D" id="3.30.60.270">
    <property type="match status" value="1"/>
</dbReference>
<dbReference type="InterPro" id="IPR006581">
    <property type="entry name" value="VPS10"/>
</dbReference>
<comment type="similarity">
    <text evidence="2">Belongs to the VPS10-related sortilin family. SORCS subfamily.</text>
</comment>
<evidence type="ECO:0000256" key="4">
    <source>
        <dbReference type="ARBA" id="ARBA00023136"/>
    </source>
</evidence>
<dbReference type="InterPro" id="IPR022409">
    <property type="entry name" value="PKD/Chitinase_dom"/>
</dbReference>
<dbReference type="PROSITE" id="PS50093">
    <property type="entry name" value="PKD"/>
    <property type="match status" value="2"/>
</dbReference>